<dbReference type="InterPro" id="IPR005162">
    <property type="entry name" value="Retrotrans_gag_dom"/>
</dbReference>
<accession>A0AA88A477</accession>
<feature type="domain" description="Retrotransposon gag" evidence="2">
    <location>
        <begin position="184"/>
        <end position="274"/>
    </location>
</feature>
<organism evidence="3 4">
    <name type="scientific">Ficus carica</name>
    <name type="common">Common fig</name>
    <dbReference type="NCBI Taxonomy" id="3494"/>
    <lineage>
        <taxon>Eukaryota</taxon>
        <taxon>Viridiplantae</taxon>
        <taxon>Streptophyta</taxon>
        <taxon>Embryophyta</taxon>
        <taxon>Tracheophyta</taxon>
        <taxon>Spermatophyta</taxon>
        <taxon>Magnoliopsida</taxon>
        <taxon>eudicotyledons</taxon>
        <taxon>Gunneridae</taxon>
        <taxon>Pentapetalae</taxon>
        <taxon>rosids</taxon>
        <taxon>fabids</taxon>
        <taxon>Rosales</taxon>
        <taxon>Moraceae</taxon>
        <taxon>Ficeae</taxon>
        <taxon>Ficus</taxon>
    </lineage>
</organism>
<dbReference type="Pfam" id="PF03732">
    <property type="entry name" value="Retrotrans_gag"/>
    <property type="match status" value="1"/>
</dbReference>
<protein>
    <recommendedName>
        <fullName evidence="2">Retrotransposon gag domain-containing protein</fullName>
    </recommendedName>
</protein>
<sequence length="350" mass="40295">MGRFSCPYYSTLWASAAKGFRIRCYYRDRDNSIYGISSSPEHDYLPAPIDDAGIPEPLFERDNNKVATPEDSPVIIIANDDDEEDAEEEIEDVEVNPEEILFVPQVPKGHQEVPRNVKVPLALIGVQANPPLIREDLLYKRFRRIKAPEFKGPTNPIEADNWLIDIQIILDFMGVMKQENVMCASFALKKDARHWWMTVQMRRNVTTMSWQDFVTEFRAMYYNREILAAQQNEFNSFRQGSITVMEAVKKFEQLACLCPELVPNETEKVRKMMKMFRTDIAKQVSAGSNPPTLVSDCISQAIRAEYRINQDKEARIQILKAKKENKDAVKQLQPRQNPKLYLKGQPSNSA</sequence>
<keyword evidence="4" id="KW-1185">Reference proteome</keyword>
<reference evidence="3" key="1">
    <citation type="submission" date="2023-07" db="EMBL/GenBank/DDBJ databases">
        <title>draft genome sequence of fig (Ficus carica).</title>
        <authorList>
            <person name="Takahashi T."/>
            <person name="Nishimura K."/>
        </authorList>
    </citation>
    <scope>NUCLEOTIDE SEQUENCE</scope>
</reference>
<gene>
    <name evidence="3" type="ORF">TIFTF001_044837</name>
</gene>
<dbReference type="Proteomes" id="UP001187192">
    <property type="component" value="Unassembled WGS sequence"/>
</dbReference>
<evidence type="ECO:0000256" key="1">
    <source>
        <dbReference type="SAM" id="MobiDB-lite"/>
    </source>
</evidence>
<dbReference type="EMBL" id="BTGU01003543">
    <property type="protein sequence ID" value="GMN33786.1"/>
    <property type="molecule type" value="Genomic_DNA"/>
</dbReference>
<evidence type="ECO:0000313" key="4">
    <source>
        <dbReference type="Proteomes" id="UP001187192"/>
    </source>
</evidence>
<dbReference type="AlphaFoldDB" id="A0AA88A477"/>
<evidence type="ECO:0000259" key="2">
    <source>
        <dbReference type="Pfam" id="PF03732"/>
    </source>
</evidence>
<evidence type="ECO:0000313" key="3">
    <source>
        <dbReference type="EMBL" id="GMN33786.1"/>
    </source>
</evidence>
<name>A0AA88A477_FICCA</name>
<proteinExistence type="predicted"/>
<feature type="region of interest" description="Disordered" evidence="1">
    <location>
        <begin position="325"/>
        <end position="350"/>
    </location>
</feature>
<comment type="caution">
    <text evidence="3">The sequence shown here is derived from an EMBL/GenBank/DDBJ whole genome shotgun (WGS) entry which is preliminary data.</text>
</comment>